<keyword evidence="4 12" id="KW-0808">Transferase</keyword>
<evidence type="ECO:0000313" key="16">
    <source>
        <dbReference type="Proteomes" id="UP000662088"/>
    </source>
</evidence>
<evidence type="ECO:0000256" key="7">
    <source>
        <dbReference type="ARBA" id="ARBA00022989"/>
    </source>
</evidence>
<dbReference type="PANTHER" id="PTHR21248">
    <property type="entry name" value="CARDIOLIPIN SYNTHASE"/>
    <property type="match status" value="1"/>
</dbReference>
<keyword evidence="3 12" id="KW-0444">Lipid biosynthesis</keyword>
<evidence type="ECO:0000256" key="5">
    <source>
        <dbReference type="ARBA" id="ARBA00022692"/>
    </source>
</evidence>
<dbReference type="AlphaFoldDB" id="A0A8I0A349"/>
<evidence type="ECO:0000256" key="13">
    <source>
        <dbReference type="NCBIfam" id="TIGR04265"/>
    </source>
</evidence>
<dbReference type="Pfam" id="PF13091">
    <property type="entry name" value="PLDc_2"/>
    <property type="match status" value="2"/>
</dbReference>
<keyword evidence="8 12" id="KW-0443">Lipid metabolism</keyword>
<evidence type="ECO:0000256" key="11">
    <source>
        <dbReference type="ARBA" id="ARBA00023264"/>
    </source>
</evidence>
<keyword evidence="2 12" id="KW-1003">Cell membrane</keyword>
<dbReference type="HAMAP" id="MF_01916">
    <property type="entry name" value="Cardiolipin_synth_Cls"/>
    <property type="match status" value="1"/>
</dbReference>
<comment type="catalytic activity">
    <reaction evidence="12">
        <text>2 a 1,2-diacyl-sn-glycero-3-phospho-(1'-sn-glycerol) = a cardiolipin + glycerol</text>
        <dbReference type="Rhea" id="RHEA:31451"/>
        <dbReference type="ChEBI" id="CHEBI:17754"/>
        <dbReference type="ChEBI" id="CHEBI:62237"/>
        <dbReference type="ChEBI" id="CHEBI:64716"/>
    </reaction>
</comment>
<dbReference type="EMBL" id="JACOOQ010000001">
    <property type="protein sequence ID" value="MBC5639058.1"/>
    <property type="molecule type" value="Genomic_DNA"/>
</dbReference>
<keyword evidence="5 12" id="KW-0812">Transmembrane</keyword>
<keyword evidence="7 12" id="KW-1133">Transmembrane helix</keyword>
<evidence type="ECO:0000256" key="1">
    <source>
        <dbReference type="ARBA" id="ARBA00004651"/>
    </source>
</evidence>
<evidence type="ECO:0000256" key="2">
    <source>
        <dbReference type="ARBA" id="ARBA00022475"/>
    </source>
</evidence>
<evidence type="ECO:0000256" key="3">
    <source>
        <dbReference type="ARBA" id="ARBA00022516"/>
    </source>
</evidence>
<comment type="similarity">
    <text evidence="12">Belongs to the phospholipase D family. Cardiolipin synthase subfamily.</text>
</comment>
<evidence type="ECO:0000256" key="9">
    <source>
        <dbReference type="ARBA" id="ARBA00023136"/>
    </source>
</evidence>
<keyword evidence="16" id="KW-1185">Reference proteome</keyword>
<dbReference type="NCBIfam" id="TIGR04265">
    <property type="entry name" value="bac_cardiolipin"/>
    <property type="match status" value="1"/>
</dbReference>
<dbReference type="Gene3D" id="3.30.870.10">
    <property type="entry name" value="Endonuclease Chain A"/>
    <property type="match status" value="2"/>
</dbReference>
<dbReference type="RefSeq" id="WP_022212891.1">
    <property type="nucleotide sequence ID" value="NZ_JACOOQ010000001.1"/>
</dbReference>
<protein>
    <recommendedName>
        <fullName evidence="12 13">Cardiolipin synthase</fullName>
        <shortName evidence="12">CL synthase</shortName>
        <ecNumber evidence="12 13">2.7.8.-</ecNumber>
    </recommendedName>
</protein>
<comment type="caution">
    <text evidence="15">The sequence shown here is derived from an EMBL/GenBank/DDBJ whole genome shotgun (WGS) entry which is preliminary data.</text>
</comment>
<keyword evidence="9 12" id="KW-0472">Membrane</keyword>
<dbReference type="FunFam" id="3.30.870.10:FF:000014">
    <property type="entry name" value="Cardiolipin synthase"/>
    <property type="match status" value="1"/>
</dbReference>
<evidence type="ECO:0000313" key="15">
    <source>
        <dbReference type="EMBL" id="MBC5639058.1"/>
    </source>
</evidence>
<dbReference type="InterPro" id="IPR022924">
    <property type="entry name" value="Cardiolipin_synthase"/>
</dbReference>
<dbReference type="GO" id="GO:0005886">
    <property type="term" value="C:plasma membrane"/>
    <property type="evidence" value="ECO:0007669"/>
    <property type="project" value="UniProtKB-SubCell"/>
</dbReference>
<dbReference type="SMART" id="SM00155">
    <property type="entry name" value="PLDc"/>
    <property type="match status" value="2"/>
</dbReference>
<dbReference type="Proteomes" id="UP000662088">
    <property type="component" value="Unassembled WGS sequence"/>
</dbReference>
<dbReference type="GO" id="GO:0008808">
    <property type="term" value="F:cardiolipin synthase activity"/>
    <property type="evidence" value="ECO:0007669"/>
    <property type="project" value="UniProtKB-UniRule"/>
</dbReference>
<dbReference type="InterPro" id="IPR001736">
    <property type="entry name" value="PLipase_D/transphosphatidylase"/>
</dbReference>
<keyword evidence="10 12" id="KW-0594">Phospholipid biosynthesis</keyword>
<comment type="function">
    <text evidence="12">Catalyzes the reversible phosphatidyl group transfer from one phosphatidylglycerol molecule to another to form cardiolipin (CL) (diphosphatidylglycerol) and glycerol.</text>
</comment>
<keyword evidence="6" id="KW-0677">Repeat</keyword>
<dbReference type="SUPFAM" id="SSF56024">
    <property type="entry name" value="Phospholipase D/nuclease"/>
    <property type="match status" value="2"/>
</dbReference>
<feature type="active site" evidence="12">
    <location>
        <position position="401"/>
    </location>
</feature>
<evidence type="ECO:0000259" key="14">
    <source>
        <dbReference type="PROSITE" id="PS50035"/>
    </source>
</evidence>
<proteinExistence type="inferred from homology"/>
<gene>
    <name evidence="15" type="primary">cls</name>
    <name evidence="15" type="ORF">H8R92_01160</name>
</gene>
<dbReference type="PANTHER" id="PTHR21248:SF22">
    <property type="entry name" value="PHOSPHOLIPASE D"/>
    <property type="match status" value="1"/>
</dbReference>
<evidence type="ECO:0000256" key="10">
    <source>
        <dbReference type="ARBA" id="ARBA00023209"/>
    </source>
</evidence>
<feature type="active site" evidence="12">
    <location>
        <position position="219"/>
    </location>
</feature>
<accession>A0A8I0A349</accession>
<organism evidence="15 16">
    <name type="scientific">Clostridium lentum</name>
    <dbReference type="NCBI Taxonomy" id="2763037"/>
    <lineage>
        <taxon>Bacteria</taxon>
        <taxon>Bacillati</taxon>
        <taxon>Bacillota</taxon>
        <taxon>Clostridia</taxon>
        <taxon>Eubacteriales</taxon>
        <taxon>Clostridiaceae</taxon>
        <taxon>Clostridium</taxon>
    </lineage>
</organism>
<evidence type="ECO:0000256" key="12">
    <source>
        <dbReference type="HAMAP-Rule" id="MF_01916"/>
    </source>
</evidence>
<evidence type="ECO:0000256" key="4">
    <source>
        <dbReference type="ARBA" id="ARBA00022679"/>
    </source>
</evidence>
<dbReference type="PROSITE" id="PS50035">
    <property type="entry name" value="PLD"/>
    <property type="match status" value="2"/>
</dbReference>
<feature type="domain" description="PLD phosphodiesterase" evidence="14">
    <location>
        <begin position="212"/>
        <end position="239"/>
    </location>
</feature>
<dbReference type="GO" id="GO:0032049">
    <property type="term" value="P:cardiolipin biosynthetic process"/>
    <property type="evidence" value="ECO:0007669"/>
    <property type="project" value="UniProtKB-UniRule"/>
</dbReference>
<feature type="transmembrane region" description="Helical" evidence="12">
    <location>
        <begin position="34"/>
        <end position="54"/>
    </location>
</feature>
<keyword evidence="11 12" id="KW-1208">Phospholipid metabolism</keyword>
<feature type="active site" evidence="12">
    <location>
        <position position="224"/>
    </location>
</feature>
<dbReference type="InterPro" id="IPR025202">
    <property type="entry name" value="PLD-like_dom"/>
</dbReference>
<dbReference type="InterPro" id="IPR030874">
    <property type="entry name" value="Cardiolipin_synth_Firmi"/>
</dbReference>
<dbReference type="InterPro" id="IPR027379">
    <property type="entry name" value="CLS_N"/>
</dbReference>
<feature type="active site" evidence="12">
    <location>
        <position position="217"/>
    </location>
</feature>
<feature type="active site" evidence="12">
    <location>
        <position position="394"/>
    </location>
</feature>
<reference evidence="15" key="1">
    <citation type="submission" date="2020-08" db="EMBL/GenBank/DDBJ databases">
        <title>Genome public.</title>
        <authorList>
            <person name="Liu C."/>
            <person name="Sun Q."/>
        </authorList>
    </citation>
    <scope>NUCLEOTIDE SEQUENCE</scope>
    <source>
        <strain evidence="15">NSJ-42</strain>
    </source>
</reference>
<dbReference type="Pfam" id="PF13396">
    <property type="entry name" value="PLDc_N"/>
    <property type="match status" value="1"/>
</dbReference>
<dbReference type="CDD" id="cd09112">
    <property type="entry name" value="PLDc_CLS_2"/>
    <property type="match status" value="1"/>
</dbReference>
<dbReference type="EC" id="2.7.8.-" evidence="12 13"/>
<evidence type="ECO:0000256" key="8">
    <source>
        <dbReference type="ARBA" id="ARBA00023098"/>
    </source>
</evidence>
<dbReference type="CDD" id="cd09110">
    <property type="entry name" value="PLDc_CLS_1"/>
    <property type="match status" value="1"/>
</dbReference>
<feature type="domain" description="PLD phosphodiesterase" evidence="14">
    <location>
        <begin position="389"/>
        <end position="416"/>
    </location>
</feature>
<name>A0A8I0A349_9CLOT</name>
<feature type="active site" evidence="12">
    <location>
        <position position="396"/>
    </location>
</feature>
<sequence>MQFYIAVAILLMLVNMISVFSLIFIERKDPTTTWAWLLILLLIPGVGFIVYLLLGQNLSRQKIFREKKIIDKTRAAGLEEMQEIHGIKMELQDEYSDLILMNYNQCGSIYTTGNEVKTYISGEKKFQDLIKDIRSAKSFIHIEYYIFRFDDLGKAIIDELKSKVDEDVEVRLLVDGMGSKNLKQKEIRYIKSLGIKFSIFFPGAFPRINTRINYRNHRKIVIIDGEIGYVGGFNVGNEYVNRGHQFKFWRDTHLKVKGQAVNELNKRFILDWDYASNENFDNIIKYFPKPKEYGRVGMQIVSSGPDHMDEYIKIAYMKIINNARKYVYIQTPYLVPDEPILEALRISALSGVDVRIIVPDKPDHFFMEWVLSANIANLIDYGVKIYRYNNGFIHSKTIVSDDIVSSIGTANMDNRSFRLNFEVNAFIYDGVVAKEQSKIFLNDQKFSTFVTKEAYEKRSRVLRIKESLIKLVSPIL</sequence>
<feature type="transmembrane region" description="Helical" evidence="12">
    <location>
        <begin position="6"/>
        <end position="25"/>
    </location>
</feature>
<evidence type="ECO:0000256" key="6">
    <source>
        <dbReference type="ARBA" id="ARBA00022737"/>
    </source>
</evidence>
<comment type="subcellular location">
    <subcellularLocation>
        <location evidence="1 12">Cell membrane</location>
        <topology evidence="1 12">Multi-pass membrane protein</topology>
    </subcellularLocation>
</comment>